<organism evidence="2 3">
    <name type="scientific">Phaeobacter inhibens</name>
    <dbReference type="NCBI Taxonomy" id="221822"/>
    <lineage>
        <taxon>Bacteria</taxon>
        <taxon>Pseudomonadati</taxon>
        <taxon>Pseudomonadota</taxon>
        <taxon>Alphaproteobacteria</taxon>
        <taxon>Rhodobacterales</taxon>
        <taxon>Roseobacteraceae</taxon>
        <taxon>Phaeobacter</taxon>
    </lineage>
</organism>
<dbReference type="Gene3D" id="2.160.20.80">
    <property type="entry name" value="E3 ubiquitin-protein ligase SopA"/>
    <property type="match status" value="1"/>
</dbReference>
<keyword evidence="1" id="KW-0812">Transmembrane</keyword>
<evidence type="ECO:0000313" key="2">
    <source>
        <dbReference type="EMBL" id="AUQ94244.1"/>
    </source>
</evidence>
<dbReference type="Proteomes" id="UP000236536">
    <property type="component" value="Chromosome"/>
</dbReference>
<evidence type="ECO:0000256" key="1">
    <source>
        <dbReference type="SAM" id="Phobius"/>
    </source>
</evidence>
<feature type="transmembrane region" description="Helical" evidence="1">
    <location>
        <begin position="49"/>
        <end position="70"/>
    </location>
</feature>
<protein>
    <submittedName>
        <fullName evidence="2">Low-complexity protein</fullName>
    </submittedName>
</protein>
<dbReference type="Pfam" id="PF00805">
    <property type="entry name" value="Pentapeptide"/>
    <property type="match status" value="1"/>
</dbReference>
<reference evidence="2 3" key="1">
    <citation type="journal article" date="2017" name="Genome Biol. Evol.">
        <title>Trajectories and Drivers of Genome Evolution in Surface-Associated Marine Phaeobacter.</title>
        <authorList>
            <person name="Freese H.M."/>
            <person name="Sikorski J."/>
            <person name="Bunk B."/>
            <person name="Scheuner C."/>
            <person name="Meier-Kolthoff J.P."/>
            <person name="Sproer C."/>
            <person name="Gram L."/>
            <person name="Overmann J."/>
        </authorList>
    </citation>
    <scope>NUCLEOTIDE SEQUENCE [LARGE SCALE GENOMIC DNA]</scope>
    <source>
        <strain evidence="2 3">P66</strain>
    </source>
</reference>
<accession>A0ABM6RD05</accession>
<reference evidence="2 3" key="2">
    <citation type="journal article" date="2017" name="Int. J. Syst. Evol. Microbiol.">
        <title>Adaptation of Surface-Associated Bacteria to the Open Ocean: A Genomically Distinct Subpopulation of Phaeobacter gallaeciensis Colonizes Pacific Mesozooplankton.</title>
        <authorList>
            <person name="Freese H.M."/>
            <person name="Methner A."/>
            <person name="Overmann J."/>
        </authorList>
    </citation>
    <scope>NUCLEOTIDE SEQUENCE [LARGE SCALE GENOMIC DNA]</scope>
    <source>
        <strain evidence="2 3">P66</strain>
    </source>
</reference>
<dbReference type="RefSeq" id="WP_102874125.1">
    <property type="nucleotide sequence ID" value="NZ_CP010599.1"/>
</dbReference>
<feature type="transmembrane region" description="Helical" evidence="1">
    <location>
        <begin position="99"/>
        <end position="120"/>
    </location>
</feature>
<keyword evidence="1" id="KW-1133">Transmembrane helix</keyword>
<name>A0ABM6RD05_9RHOB</name>
<evidence type="ECO:0000313" key="3">
    <source>
        <dbReference type="Proteomes" id="UP000236536"/>
    </source>
</evidence>
<dbReference type="EMBL" id="CP010705">
    <property type="protein sequence ID" value="AUQ94244.1"/>
    <property type="molecule type" value="Genomic_DNA"/>
</dbReference>
<keyword evidence="3" id="KW-1185">Reference proteome</keyword>
<dbReference type="SUPFAM" id="SSF141571">
    <property type="entry name" value="Pentapeptide repeat-like"/>
    <property type="match status" value="1"/>
</dbReference>
<dbReference type="InterPro" id="IPR001646">
    <property type="entry name" value="5peptide_repeat"/>
</dbReference>
<keyword evidence="1" id="KW-0472">Membrane</keyword>
<proteinExistence type="predicted"/>
<gene>
    <name evidence="2" type="ORF">PhaeoP66_01457</name>
</gene>
<feature type="transmembrane region" description="Helical" evidence="1">
    <location>
        <begin position="6"/>
        <end position="28"/>
    </location>
</feature>
<sequence length="491" mass="55202">MLNTYLAIVSHPLFFTFIALCGGVYALLWATSLKPSALPQPLVSLRRHYVSGLLIVVGILFVLAMTFYLVEIGLSVRRLVDLLRGELAKTEPEAEELRFLAHSIGILVAILAGSATIFFASIRVWTNERNTTATEQGLITDRINKAVEGLGAEKTVKRQRRDSEGNLTYERNSAGKQDFAKPVFAETTEPNLEMRIGAIFALERIARESLDFHVQAMGLLCTYIRLNSPLQSAAEFTHNMDRRSVSEGWNDCPILRIDIQTALDALGRRSDASIRKREPIADFVLRLNGCNLQGAQITGNWNRADLSDCALEQARFYDASFVETDFRRSRLSKLAMAECSFENAKIEQAELRFTHFEAEQIECFLTPSDYGHWGPTIENCKLNVDGVPIPDALRKVRSSKIRGMVFRSSQQFAALSDHPGNREDCPPGNKLCKCALRQLRLSNNARDNGNFSDLLADESVTNWPTSAPDHWIEEALSDDEFDEKFFIWRNS</sequence>